<evidence type="ECO:0000259" key="1">
    <source>
        <dbReference type="Pfam" id="PF01558"/>
    </source>
</evidence>
<name>A0A7U9TJ26_9MOLU</name>
<dbReference type="InterPro" id="IPR019752">
    <property type="entry name" value="Pyrv/ketoisovalerate_OxRed_cat"/>
</dbReference>
<organism evidence="2 3">
    <name type="scientific">Mariniplasma anaerobium</name>
    <dbReference type="NCBI Taxonomy" id="2735436"/>
    <lineage>
        <taxon>Bacteria</taxon>
        <taxon>Bacillati</taxon>
        <taxon>Mycoplasmatota</taxon>
        <taxon>Mollicutes</taxon>
        <taxon>Acholeplasmatales</taxon>
        <taxon>Acholeplasmataceae</taxon>
        <taxon>Mariniplasma</taxon>
    </lineage>
</organism>
<dbReference type="RefSeq" id="WP_176239919.1">
    <property type="nucleotide sequence ID" value="NZ_AP024412.1"/>
</dbReference>
<dbReference type="Proteomes" id="UP000620133">
    <property type="component" value="Chromosome"/>
</dbReference>
<gene>
    <name evidence="2" type="ORF">MPAN_013610</name>
</gene>
<dbReference type="SUPFAM" id="SSF53323">
    <property type="entry name" value="Pyruvate-ferredoxin oxidoreductase, PFOR, domain III"/>
    <property type="match status" value="1"/>
</dbReference>
<evidence type="ECO:0000313" key="3">
    <source>
        <dbReference type="Proteomes" id="UP000620133"/>
    </source>
</evidence>
<dbReference type="PANTHER" id="PTHR42730:SF1">
    <property type="entry name" value="2-OXOGLUTARATE SYNTHASE SUBUNIT KORC"/>
    <property type="match status" value="1"/>
</dbReference>
<dbReference type="EMBL" id="AP024412">
    <property type="protein sequence ID" value="BCR36468.1"/>
    <property type="molecule type" value="Genomic_DNA"/>
</dbReference>
<sequence>MIRRIRIAGFGGQGVMLTGQLLAYAANEQGLYSVWVPTYGPETRGGTANCAVTISDKPIYSPIFKKADDLLVFNLPSLHKFQELITDDGNIFYNSSLIEEEVKQPFHLYGVPMNEIANKLGKPQVANMAMFGAYLKVNKIFKDEVIEDSLKHFLKGAKEALLPVNKEAMAMGAKYI</sequence>
<protein>
    <submittedName>
        <fullName evidence="2">2-oxoglutarate ferredoxin oxidoreductase subunit gamma</fullName>
    </submittedName>
</protein>
<dbReference type="InterPro" id="IPR002869">
    <property type="entry name" value="Pyrv_flavodox_OxRed_cen"/>
</dbReference>
<dbReference type="PANTHER" id="PTHR42730">
    <property type="entry name" value="2-OXOGLUTARATE SYNTHASE SUBUNIT KORC"/>
    <property type="match status" value="1"/>
</dbReference>
<dbReference type="AlphaFoldDB" id="A0A7U9TJ26"/>
<dbReference type="GO" id="GO:0016903">
    <property type="term" value="F:oxidoreductase activity, acting on the aldehyde or oxo group of donors"/>
    <property type="evidence" value="ECO:0007669"/>
    <property type="project" value="InterPro"/>
</dbReference>
<feature type="domain" description="Pyruvate/ketoisovalerate oxidoreductase catalytic" evidence="1">
    <location>
        <begin position="11"/>
        <end position="173"/>
    </location>
</feature>
<proteinExistence type="predicted"/>
<dbReference type="KEGG" id="manr:MPAN_013610"/>
<dbReference type="InterPro" id="IPR052554">
    <property type="entry name" value="2-oxoglutarate_synth_KorC"/>
</dbReference>
<dbReference type="Gene3D" id="3.40.920.10">
    <property type="entry name" value="Pyruvate-ferredoxin oxidoreductase, PFOR, domain III"/>
    <property type="match status" value="1"/>
</dbReference>
<dbReference type="Pfam" id="PF01558">
    <property type="entry name" value="POR"/>
    <property type="match status" value="1"/>
</dbReference>
<keyword evidence="3" id="KW-1185">Reference proteome</keyword>
<accession>A0A7U9TJ26</accession>
<reference evidence="2" key="1">
    <citation type="submission" date="2021-01" db="EMBL/GenBank/DDBJ databases">
        <title>Draft genome sequence of Acholeplasmataceae bacterium strain Mahy22.</title>
        <authorList>
            <person name="Watanabe M."/>
            <person name="Kojima H."/>
            <person name="Fukui M."/>
        </authorList>
    </citation>
    <scope>NUCLEOTIDE SEQUENCE</scope>
    <source>
        <strain evidence="2">Mahy22</strain>
    </source>
</reference>
<evidence type="ECO:0000313" key="2">
    <source>
        <dbReference type="EMBL" id="BCR36468.1"/>
    </source>
</evidence>